<protein>
    <submittedName>
        <fullName evidence="2">Uncharacterized protein</fullName>
    </submittedName>
</protein>
<dbReference type="EMBL" id="BDGG01000006">
    <property type="protein sequence ID" value="GAV00242.1"/>
    <property type="molecule type" value="Genomic_DNA"/>
</dbReference>
<evidence type="ECO:0000256" key="1">
    <source>
        <dbReference type="SAM" id="MobiDB-lite"/>
    </source>
</evidence>
<evidence type="ECO:0000313" key="3">
    <source>
        <dbReference type="Proteomes" id="UP000186922"/>
    </source>
</evidence>
<organism evidence="2 3">
    <name type="scientific">Ramazzottius varieornatus</name>
    <name type="common">Water bear</name>
    <name type="synonym">Tardigrade</name>
    <dbReference type="NCBI Taxonomy" id="947166"/>
    <lineage>
        <taxon>Eukaryota</taxon>
        <taxon>Metazoa</taxon>
        <taxon>Ecdysozoa</taxon>
        <taxon>Tardigrada</taxon>
        <taxon>Eutardigrada</taxon>
        <taxon>Parachela</taxon>
        <taxon>Hypsibioidea</taxon>
        <taxon>Ramazzottiidae</taxon>
        <taxon>Ramazzottius</taxon>
    </lineage>
</organism>
<keyword evidence="3" id="KW-1185">Reference proteome</keyword>
<proteinExistence type="predicted"/>
<reference evidence="2 3" key="1">
    <citation type="journal article" date="2016" name="Nat. Commun.">
        <title>Extremotolerant tardigrade genome and improved radiotolerance of human cultured cells by tardigrade-unique protein.</title>
        <authorList>
            <person name="Hashimoto T."/>
            <person name="Horikawa D.D."/>
            <person name="Saito Y."/>
            <person name="Kuwahara H."/>
            <person name="Kozuka-Hata H."/>
            <person name="Shin-I T."/>
            <person name="Minakuchi Y."/>
            <person name="Ohishi K."/>
            <person name="Motoyama A."/>
            <person name="Aizu T."/>
            <person name="Enomoto A."/>
            <person name="Kondo K."/>
            <person name="Tanaka S."/>
            <person name="Hara Y."/>
            <person name="Koshikawa S."/>
            <person name="Sagara H."/>
            <person name="Miura T."/>
            <person name="Yokobori S."/>
            <person name="Miyagawa K."/>
            <person name="Suzuki Y."/>
            <person name="Kubo T."/>
            <person name="Oyama M."/>
            <person name="Kohara Y."/>
            <person name="Fujiyama A."/>
            <person name="Arakawa K."/>
            <person name="Katayama T."/>
            <person name="Toyoda A."/>
            <person name="Kunieda T."/>
        </authorList>
    </citation>
    <scope>NUCLEOTIDE SEQUENCE [LARGE SCALE GENOMIC DNA]</scope>
    <source>
        <strain evidence="2 3">YOKOZUNA-1</strain>
    </source>
</reference>
<evidence type="ECO:0000313" key="2">
    <source>
        <dbReference type="EMBL" id="GAV00242.1"/>
    </source>
</evidence>
<dbReference type="Proteomes" id="UP000186922">
    <property type="component" value="Unassembled WGS sequence"/>
</dbReference>
<accession>A0A1D1VF47</accession>
<gene>
    <name evidence="2" type="primary">RvY_11124-1</name>
    <name evidence="2" type="synonym">RvY_11124.1</name>
    <name evidence="2" type="ORF">RvY_11124</name>
</gene>
<comment type="caution">
    <text evidence="2">The sequence shown here is derived from an EMBL/GenBank/DDBJ whole genome shotgun (WGS) entry which is preliminary data.</text>
</comment>
<dbReference type="AlphaFoldDB" id="A0A1D1VF47"/>
<feature type="region of interest" description="Disordered" evidence="1">
    <location>
        <begin position="37"/>
        <end position="80"/>
    </location>
</feature>
<name>A0A1D1VF47_RAMVA</name>
<sequence>MDHCMSREPLIETDQPQRLPSEGFYICLWSGELGEEELDPAEGEVSPAEKHQLTSSSEDLTKEEAPPAWRRVTPISPLRL</sequence>